<evidence type="ECO:0000256" key="4">
    <source>
        <dbReference type="ARBA" id="ARBA00022960"/>
    </source>
</evidence>
<organism evidence="7 8">
    <name type="scientific">Candidatus Shapirobacteria bacterium CG09_land_8_20_14_0_10_47_13</name>
    <dbReference type="NCBI Taxonomy" id="1974481"/>
    <lineage>
        <taxon>Bacteria</taxon>
        <taxon>Candidatus Shapironibacteriota</taxon>
    </lineage>
</organism>
<proteinExistence type="inferred from homology"/>
<evidence type="ECO:0000313" key="8">
    <source>
        <dbReference type="Proteomes" id="UP000230033"/>
    </source>
</evidence>
<evidence type="ECO:0000256" key="5">
    <source>
        <dbReference type="ARBA" id="ARBA00023458"/>
    </source>
</evidence>
<dbReference type="PANTHER" id="PTHR42749:SF1">
    <property type="entry name" value="CELL SHAPE-DETERMINING PROTEIN MREB"/>
    <property type="match status" value="1"/>
</dbReference>
<dbReference type="InterPro" id="IPR056546">
    <property type="entry name" value="MreB_MamK-like"/>
</dbReference>
<evidence type="ECO:0000256" key="1">
    <source>
        <dbReference type="ARBA" id="ARBA00022490"/>
    </source>
</evidence>
<reference evidence="8" key="1">
    <citation type="submission" date="2017-09" db="EMBL/GenBank/DDBJ databases">
        <title>Depth-based differentiation of microbial function through sediment-hosted aquifers and enrichment of novel symbionts in the deep terrestrial subsurface.</title>
        <authorList>
            <person name="Probst A.J."/>
            <person name="Ladd B."/>
            <person name="Jarett J.K."/>
            <person name="Geller-Mcgrath D.E."/>
            <person name="Sieber C.M.K."/>
            <person name="Emerson J.B."/>
            <person name="Anantharaman K."/>
            <person name="Thomas B.C."/>
            <person name="Malmstrom R."/>
            <person name="Stieglmeier M."/>
            <person name="Klingl A."/>
            <person name="Woyke T."/>
            <person name="Ryan C.M."/>
            <person name="Banfield J.F."/>
        </authorList>
    </citation>
    <scope>NUCLEOTIDE SEQUENCE [LARGE SCALE GENOMIC DNA]</scope>
</reference>
<dbReference type="Gene3D" id="3.30.420.40">
    <property type="match status" value="3"/>
</dbReference>
<keyword evidence="1 6" id="KW-0963">Cytoplasm</keyword>
<evidence type="ECO:0000256" key="2">
    <source>
        <dbReference type="ARBA" id="ARBA00022741"/>
    </source>
</evidence>
<dbReference type="NCBIfam" id="TIGR00904">
    <property type="entry name" value="mreB"/>
    <property type="match status" value="1"/>
</dbReference>
<comment type="subcellular location">
    <subcellularLocation>
        <location evidence="6">Cytoplasm</location>
    </subcellularLocation>
    <text evidence="6">Membrane-associated.</text>
</comment>
<comment type="caution">
    <text evidence="6">Lacks conserved residue(s) required for the propagation of feature annotation.</text>
</comment>
<dbReference type="PANTHER" id="PTHR42749">
    <property type="entry name" value="CELL SHAPE-DETERMINING PROTEIN MREB"/>
    <property type="match status" value="1"/>
</dbReference>
<dbReference type="PRINTS" id="PR01652">
    <property type="entry name" value="SHAPEPROTEIN"/>
</dbReference>
<sequence>MYFMMLSKRLGIDLGTANSIVWLEGAGVVINEPTVVAVLMDSGQVVAVGNEAKQMLGRTPGNIYASRPLREGVIADYEITEKILKYFIQKALGKTMFFRPEVMVCVPAGCTQVERRAVIDATLSAGAGKAWLIEEPLAAAIGAGIPIEMLSGNMVVDIGGGATEAAVISMGGVVVHKAARVAGNKIDEAIAAWVRRKHNLIIGEQTAEEVKLKIGSALPIAKEETLEVKGRNSISGLPKNVVVSSTEVTEAIRPVLALILGAIKAVLEETPPELSSDIIDKGVILSGGTSQLRGFDKYVTEEIGVPAHVAEEPMLCVIKGIGVTLENFALYQRTISQR</sequence>
<dbReference type="GO" id="GO:0008360">
    <property type="term" value="P:regulation of cell shape"/>
    <property type="evidence" value="ECO:0007669"/>
    <property type="project" value="UniProtKB-UniRule"/>
</dbReference>
<keyword evidence="3 6" id="KW-0067">ATP-binding</keyword>
<dbReference type="Proteomes" id="UP000230033">
    <property type="component" value="Unassembled WGS sequence"/>
</dbReference>
<evidence type="ECO:0000256" key="3">
    <source>
        <dbReference type="ARBA" id="ARBA00022840"/>
    </source>
</evidence>
<keyword evidence="2 6" id="KW-0547">Nucleotide-binding</keyword>
<comment type="subunit">
    <text evidence="6">Forms polymers.</text>
</comment>
<dbReference type="InterPro" id="IPR004753">
    <property type="entry name" value="MreB"/>
</dbReference>
<dbReference type="InterPro" id="IPR043129">
    <property type="entry name" value="ATPase_NBD"/>
</dbReference>
<feature type="binding site" evidence="6">
    <location>
        <begin position="16"/>
        <end position="18"/>
    </location>
    <ligand>
        <name>ATP</name>
        <dbReference type="ChEBI" id="CHEBI:30616"/>
    </ligand>
</feature>
<comment type="caution">
    <text evidence="7">The sequence shown here is derived from an EMBL/GenBank/DDBJ whole genome shotgun (WGS) entry which is preliminary data.</text>
</comment>
<dbReference type="HAMAP" id="MF_02207">
    <property type="entry name" value="MreB"/>
    <property type="match status" value="1"/>
</dbReference>
<comment type="similarity">
    <text evidence="5 6">Belongs to the FtsA/MreB family.</text>
</comment>
<comment type="function">
    <text evidence="6">Forms membrane-associated dynamic filaments that are essential for cell shape determination. Acts by regulating cell wall synthesis and cell elongation, and thus cell shape. A feedback loop between cell geometry and MreB localization may maintain elongated cell shape by targeting cell wall growth to regions of negative cell wall curvature.</text>
</comment>
<dbReference type="EMBL" id="PEZJ01000006">
    <property type="protein sequence ID" value="PIS14145.1"/>
    <property type="molecule type" value="Genomic_DNA"/>
</dbReference>
<feature type="binding site" evidence="6">
    <location>
        <begin position="208"/>
        <end position="211"/>
    </location>
    <ligand>
        <name>ATP</name>
        <dbReference type="ChEBI" id="CHEBI:30616"/>
    </ligand>
</feature>
<evidence type="ECO:0000256" key="6">
    <source>
        <dbReference type="HAMAP-Rule" id="MF_02207"/>
    </source>
</evidence>
<keyword evidence="4 6" id="KW-0133">Cell shape</keyword>
<evidence type="ECO:0000313" key="7">
    <source>
        <dbReference type="EMBL" id="PIS14145.1"/>
    </source>
</evidence>
<dbReference type="NCBIfam" id="NF010539">
    <property type="entry name" value="PRK13927.1"/>
    <property type="match status" value="1"/>
</dbReference>
<name>A0A2H0WNF6_9BACT</name>
<dbReference type="GO" id="GO:0000902">
    <property type="term" value="P:cell morphogenesis"/>
    <property type="evidence" value="ECO:0007669"/>
    <property type="project" value="InterPro"/>
</dbReference>
<dbReference type="GO" id="GO:0005524">
    <property type="term" value="F:ATP binding"/>
    <property type="evidence" value="ECO:0007669"/>
    <property type="project" value="UniProtKB-KW"/>
</dbReference>
<dbReference type="CDD" id="cd10225">
    <property type="entry name" value="ASKHA_NBD_MreB-like"/>
    <property type="match status" value="1"/>
</dbReference>
<dbReference type="SUPFAM" id="SSF53067">
    <property type="entry name" value="Actin-like ATPase domain"/>
    <property type="match status" value="2"/>
</dbReference>
<dbReference type="GO" id="GO:0005737">
    <property type="term" value="C:cytoplasm"/>
    <property type="evidence" value="ECO:0007669"/>
    <property type="project" value="UniProtKB-SubCell"/>
</dbReference>
<dbReference type="AlphaFoldDB" id="A0A2H0WNF6"/>
<accession>A0A2H0WNF6</accession>
<dbReference type="Pfam" id="PF06723">
    <property type="entry name" value="MreB_Mbl"/>
    <property type="match status" value="1"/>
</dbReference>
<protein>
    <recommendedName>
        <fullName evidence="6">Cell shape-determining protein MreB</fullName>
    </recommendedName>
</protein>
<gene>
    <name evidence="6" type="primary">mreB</name>
    <name evidence="7" type="ORF">COT65_00435</name>
</gene>